<reference evidence="4" key="1">
    <citation type="submission" date="2018-03" db="EMBL/GenBank/DDBJ databases">
        <authorList>
            <person name="Guldener U."/>
        </authorList>
    </citation>
    <scope>NUCLEOTIDE SEQUENCE</scope>
</reference>
<evidence type="ECO:0000256" key="1">
    <source>
        <dbReference type="ARBA" id="ARBA00022737"/>
    </source>
</evidence>
<keyword evidence="1" id="KW-0677">Repeat</keyword>
<dbReference type="PANTHER" id="PTHR10039">
    <property type="entry name" value="AMELOGENIN"/>
    <property type="match status" value="1"/>
</dbReference>
<gene>
    <name evidence="4" type="ORF">FTOL_07327</name>
</gene>
<keyword evidence="5" id="KW-1185">Reference proteome</keyword>
<dbReference type="EMBL" id="ONZP01000246">
    <property type="protein sequence ID" value="SPJ78936.1"/>
    <property type="molecule type" value="Genomic_DNA"/>
</dbReference>
<sequence>MEPLSLAASIAGLVTLADLVFRAAVKYHKSVKNAPKEVKALVDEVKDLSLLLHNLSLVEYGLATQPDPAAQANAQPPKSHHLHQCQQLLRRLQTGLPDFEANSGLQRLQSRLKWPFDISETKEMLQAIGRHKQTVNIALTAQSVSQLQICPSRQRESSNMIQDMKRKISDIEKKILLDDKRERILGAFLAVNPRVEFEANKSLRHPMTALWLTESTDFQDWFNIEKSRLWCSGIPGAGKSVIAGAIVDECLQLIQNQPNTALGYFFCTYKNPLTVLPCNILSALCYQLALQHEAAFQILEAYNNELDHSSHLPVPLKTSRLIEVLHDICGVFGRVYLIVDGLDECGDHTNETVRSMKRVSTATANKNINVALLSRDELEIREQLEQEFNWIEIEAQNHDIQLYVGSELATLIEERRLRLRDPSLKDEILVRLVEGSVGSLVSSITSASSPPTELVGKL</sequence>
<dbReference type="InterPro" id="IPR027417">
    <property type="entry name" value="P-loop_NTPase"/>
</dbReference>
<dbReference type="Gene3D" id="3.40.50.300">
    <property type="entry name" value="P-loop containing nucleotide triphosphate hydrolases"/>
    <property type="match status" value="1"/>
</dbReference>
<dbReference type="Pfam" id="PF17111">
    <property type="entry name" value="PigL_N"/>
    <property type="match status" value="1"/>
</dbReference>
<evidence type="ECO:0000259" key="2">
    <source>
        <dbReference type="Pfam" id="PF17111"/>
    </source>
</evidence>
<dbReference type="InterPro" id="IPR056884">
    <property type="entry name" value="NPHP3-like_N"/>
</dbReference>
<dbReference type="AlphaFoldDB" id="A0AAE8SJ85"/>
<evidence type="ECO:0000313" key="5">
    <source>
        <dbReference type="Proteomes" id="UP001187734"/>
    </source>
</evidence>
<evidence type="ECO:0008006" key="6">
    <source>
        <dbReference type="Google" id="ProtNLM"/>
    </source>
</evidence>
<feature type="domain" description="Azaphilone pigments biosynthesis cluster protein L N-terminal" evidence="2">
    <location>
        <begin position="1"/>
        <end position="174"/>
    </location>
</feature>
<accession>A0AAE8SJ85</accession>
<protein>
    <recommendedName>
        <fullName evidence="6">NACHT domain-containing protein</fullName>
    </recommendedName>
</protein>
<dbReference type="InterPro" id="IPR031348">
    <property type="entry name" value="PigL_N"/>
</dbReference>
<proteinExistence type="predicted"/>
<evidence type="ECO:0000259" key="3">
    <source>
        <dbReference type="Pfam" id="PF24883"/>
    </source>
</evidence>
<dbReference type="Proteomes" id="UP001187734">
    <property type="component" value="Unassembled WGS sequence"/>
</dbReference>
<dbReference type="PANTHER" id="PTHR10039:SF15">
    <property type="entry name" value="NACHT DOMAIN-CONTAINING PROTEIN"/>
    <property type="match status" value="1"/>
</dbReference>
<dbReference type="Pfam" id="PF24883">
    <property type="entry name" value="NPHP3_N"/>
    <property type="match status" value="1"/>
</dbReference>
<feature type="domain" description="Nephrocystin 3-like N-terminal" evidence="3">
    <location>
        <begin position="208"/>
        <end position="375"/>
    </location>
</feature>
<name>A0AAE8SJ85_9HYPO</name>
<organism evidence="4 5">
    <name type="scientific">Fusarium torulosum</name>
    <dbReference type="NCBI Taxonomy" id="33205"/>
    <lineage>
        <taxon>Eukaryota</taxon>
        <taxon>Fungi</taxon>
        <taxon>Dikarya</taxon>
        <taxon>Ascomycota</taxon>
        <taxon>Pezizomycotina</taxon>
        <taxon>Sordariomycetes</taxon>
        <taxon>Hypocreomycetidae</taxon>
        <taxon>Hypocreales</taxon>
        <taxon>Nectriaceae</taxon>
        <taxon>Fusarium</taxon>
    </lineage>
</organism>
<comment type="caution">
    <text evidence="4">The sequence shown here is derived from an EMBL/GenBank/DDBJ whole genome shotgun (WGS) entry which is preliminary data.</text>
</comment>
<evidence type="ECO:0000313" key="4">
    <source>
        <dbReference type="EMBL" id="SPJ78936.1"/>
    </source>
</evidence>